<gene>
    <name evidence="8" type="ORF">I6U48_25280</name>
</gene>
<dbReference type="PROSITE" id="PS50893">
    <property type="entry name" value="ABC_TRANSPORTER_2"/>
    <property type="match status" value="1"/>
</dbReference>
<evidence type="ECO:0000313" key="8">
    <source>
        <dbReference type="EMBL" id="MBV7276199.1"/>
    </source>
</evidence>
<dbReference type="Pfam" id="PF00005">
    <property type="entry name" value="ABC_tran"/>
    <property type="match status" value="1"/>
</dbReference>
<dbReference type="SMART" id="SM00382">
    <property type="entry name" value="AAA"/>
    <property type="match status" value="1"/>
</dbReference>
<protein>
    <submittedName>
        <fullName evidence="8">ABC transporter ATP-binding protein</fullName>
    </submittedName>
</protein>
<dbReference type="RefSeq" id="WP_218323243.1">
    <property type="nucleotide sequence ID" value="NZ_JAEEGC010000163.1"/>
</dbReference>
<feature type="transmembrane region" description="Helical" evidence="5">
    <location>
        <begin position="132"/>
        <end position="155"/>
    </location>
</feature>
<evidence type="ECO:0000256" key="5">
    <source>
        <dbReference type="SAM" id="Phobius"/>
    </source>
</evidence>
<keyword evidence="9" id="KW-1185">Reference proteome</keyword>
<dbReference type="InterPro" id="IPR003439">
    <property type="entry name" value="ABC_transporter-like_ATP-bd"/>
</dbReference>
<evidence type="ECO:0000256" key="2">
    <source>
        <dbReference type="ARBA" id="ARBA00022692"/>
    </source>
</evidence>
<evidence type="ECO:0000256" key="4">
    <source>
        <dbReference type="ARBA" id="ARBA00023136"/>
    </source>
</evidence>
<dbReference type="Proteomes" id="UP000694308">
    <property type="component" value="Unassembled WGS sequence"/>
</dbReference>
<feature type="domain" description="ABC transporter" evidence="6">
    <location>
        <begin position="335"/>
        <end position="561"/>
    </location>
</feature>
<reference evidence="8" key="1">
    <citation type="submission" date="2020-12" db="EMBL/GenBank/DDBJ databases">
        <title>Clostridium thailandense sp. nov., a novel acetogenic bacterium isolated from peat land soil in Thailand.</title>
        <authorList>
            <person name="Chaikitkaew S."/>
            <person name="Birkeland N.K."/>
        </authorList>
    </citation>
    <scope>NUCLEOTIDE SEQUENCE</scope>
    <source>
        <strain evidence="8">PL3</strain>
    </source>
</reference>
<dbReference type="GO" id="GO:0140359">
    <property type="term" value="F:ABC-type transporter activity"/>
    <property type="evidence" value="ECO:0007669"/>
    <property type="project" value="InterPro"/>
</dbReference>
<organism evidence="8 9">
    <name type="scientific">Clostridium thailandense</name>
    <dbReference type="NCBI Taxonomy" id="2794346"/>
    <lineage>
        <taxon>Bacteria</taxon>
        <taxon>Bacillati</taxon>
        <taxon>Bacillota</taxon>
        <taxon>Clostridia</taxon>
        <taxon>Eubacteriales</taxon>
        <taxon>Clostridiaceae</taxon>
        <taxon>Clostridium</taxon>
    </lineage>
</organism>
<evidence type="ECO:0000256" key="1">
    <source>
        <dbReference type="ARBA" id="ARBA00004141"/>
    </source>
</evidence>
<dbReference type="GO" id="GO:0005524">
    <property type="term" value="F:ATP binding"/>
    <property type="evidence" value="ECO:0007669"/>
    <property type="project" value="UniProtKB-KW"/>
</dbReference>
<evidence type="ECO:0000259" key="6">
    <source>
        <dbReference type="PROSITE" id="PS50893"/>
    </source>
</evidence>
<dbReference type="InterPro" id="IPR011527">
    <property type="entry name" value="ABC1_TM_dom"/>
</dbReference>
<dbReference type="Pfam" id="PF00664">
    <property type="entry name" value="ABC_membrane"/>
    <property type="match status" value="1"/>
</dbReference>
<keyword evidence="3 5" id="KW-1133">Transmembrane helix</keyword>
<keyword evidence="8" id="KW-0547">Nucleotide-binding</keyword>
<dbReference type="EMBL" id="JAEEGC010000163">
    <property type="protein sequence ID" value="MBV7276199.1"/>
    <property type="molecule type" value="Genomic_DNA"/>
</dbReference>
<evidence type="ECO:0000259" key="7">
    <source>
        <dbReference type="PROSITE" id="PS50929"/>
    </source>
</evidence>
<dbReference type="InterPro" id="IPR003593">
    <property type="entry name" value="AAA+_ATPase"/>
</dbReference>
<keyword evidence="2 5" id="KW-0812">Transmembrane</keyword>
<comment type="subcellular location">
    <subcellularLocation>
        <location evidence="1">Membrane</location>
        <topology evidence="1">Multi-pass membrane protein</topology>
    </subcellularLocation>
</comment>
<dbReference type="CDD" id="cd07346">
    <property type="entry name" value="ABC_6TM_exporters"/>
    <property type="match status" value="1"/>
</dbReference>
<evidence type="ECO:0000256" key="3">
    <source>
        <dbReference type="ARBA" id="ARBA00022989"/>
    </source>
</evidence>
<comment type="caution">
    <text evidence="8">The sequence shown here is derived from an EMBL/GenBank/DDBJ whole genome shotgun (WGS) entry which is preliminary data.</text>
</comment>
<feature type="transmembrane region" description="Helical" evidence="5">
    <location>
        <begin position="241"/>
        <end position="268"/>
    </location>
</feature>
<dbReference type="PANTHER" id="PTHR24221:SF654">
    <property type="entry name" value="ATP-BINDING CASSETTE SUB-FAMILY B MEMBER 6"/>
    <property type="match status" value="1"/>
</dbReference>
<dbReference type="GO" id="GO:0016020">
    <property type="term" value="C:membrane"/>
    <property type="evidence" value="ECO:0007669"/>
    <property type="project" value="UniProtKB-SubCell"/>
</dbReference>
<dbReference type="GO" id="GO:0016887">
    <property type="term" value="F:ATP hydrolysis activity"/>
    <property type="evidence" value="ECO:0007669"/>
    <property type="project" value="InterPro"/>
</dbReference>
<sequence length="561" mass="62085">MKSMITNLKWIKMQISKFFVPVIFIVIGGIASAFVGIYRSLIMKGLIDAATTAQLSLLYWSLLLLTCSILIDVTLSSIVSSIRGRCSIGISNRIQKKLYERLMKISWIELEKYHSGDILTRMTSDVDAVTSLIVNVIPSMFSFSIQLLGAFIVLLFLAPHLALIIILVSPVTMIFAHLFSRKLKCIYIKFQNTESKYRSLISESVQNMIIVKSFCCELFNVNKIEEIQKERQRLAIQRNNMSIISGAMLQTGSWIGFIMVFIIGSFGLSKGTFTFGTITALLNLVGNIQGPFAALSSLLPQVASAMGSIERLIEIENLEFDSYKDPLRSIKSAGILYKDVDFSYKKDLPILRNISVSFNPGETVALIGSSGEGKTTFIYLLLSLLKPTKGHLYIKDALNKVEVSASTRKFISYVPQGNTLFSGTVGENLRLGNLNATDEELNNAAKAACAYDFIMNLPEGFNTVLSEKGVGLSEGQAQRIAIARALLHKTPILLLDEATSALDAETETKVLKSIQNLNPALICIIITHRTAALNICHRIFKIEDNHLVEQDSRLSLKSKAI</sequence>
<feature type="transmembrane region" description="Helical" evidence="5">
    <location>
        <begin position="18"/>
        <end position="38"/>
    </location>
</feature>
<dbReference type="PANTHER" id="PTHR24221">
    <property type="entry name" value="ATP-BINDING CASSETTE SUB-FAMILY B"/>
    <property type="match status" value="1"/>
</dbReference>
<dbReference type="AlphaFoldDB" id="A0A949X4B9"/>
<dbReference type="PROSITE" id="PS50929">
    <property type="entry name" value="ABC_TM1F"/>
    <property type="match status" value="1"/>
</dbReference>
<keyword evidence="8" id="KW-0067">ATP-binding</keyword>
<feature type="transmembrane region" description="Helical" evidence="5">
    <location>
        <begin position="161"/>
        <end position="179"/>
    </location>
</feature>
<dbReference type="InterPro" id="IPR039421">
    <property type="entry name" value="Type_1_exporter"/>
</dbReference>
<accession>A0A949X4B9</accession>
<feature type="domain" description="ABC transmembrane type-1" evidence="7">
    <location>
        <begin position="23"/>
        <end position="304"/>
    </location>
</feature>
<name>A0A949X4B9_9CLOT</name>
<evidence type="ECO:0000313" key="9">
    <source>
        <dbReference type="Proteomes" id="UP000694308"/>
    </source>
</evidence>
<proteinExistence type="predicted"/>
<keyword evidence="4 5" id="KW-0472">Membrane</keyword>
<feature type="transmembrane region" description="Helical" evidence="5">
    <location>
        <begin position="58"/>
        <end position="79"/>
    </location>
</feature>